<gene>
    <name evidence="6" type="primary">pyrE</name>
    <name evidence="8" type="ORF">SAMN05421799_109111</name>
</gene>
<comment type="caution">
    <text evidence="6">Lacks conserved residue(s) required for the propagation of feature annotation.</text>
</comment>
<feature type="binding site" evidence="6">
    <location>
        <position position="112"/>
    </location>
    <ligand>
        <name>5-phospho-alpha-D-ribose 1-diphosphate</name>
        <dbReference type="ChEBI" id="CHEBI:58017"/>
        <note>ligand shared between dimeric partners</note>
    </ligand>
</feature>
<keyword evidence="4 6" id="KW-0808">Transferase</keyword>
<dbReference type="PANTHER" id="PTHR19278:SF9">
    <property type="entry name" value="URIDINE 5'-MONOPHOSPHATE SYNTHASE"/>
    <property type="match status" value="1"/>
</dbReference>
<dbReference type="STRING" id="252246.SAMN05421799_109111"/>
<dbReference type="InterPro" id="IPR023031">
    <property type="entry name" value="OPRT"/>
</dbReference>
<dbReference type="AlphaFoldDB" id="A0A1N7NQZ8"/>
<sequence>MSEPTFTVEYDDLSYTIAKGLLQIGAVELRPHQPFTWSSGWRSPIYCDNRLILGYPLLRSQVVSGFESIVDYELPAVELIAGAATGGIPHAAMLADRLGLPCAYVRAEPKSHGRGKQIEGYARPGMKAVVIEDTLSTGRSAYQCAQALRDAGVDVMAILTILSYDFDVAAKRAEETGIPAYRLVPYEVLVQVALERGDIQESDVALLMRWRKSPDTYGM</sequence>
<evidence type="ECO:0000256" key="2">
    <source>
        <dbReference type="ARBA" id="ARBA00011971"/>
    </source>
</evidence>
<evidence type="ECO:0000256" key="3">
    <source>
        <dbReference type="ARBA" id="ARBA00022676"/>
    </source>
</evidence>
<dbReference type="NCBIfam" id="TIGR00336">
    <property type="entry name" value="pyrE"/>
    <property type="match status" value="1"/>
</dbReference>
<dbReference type="GO" id="GO:0019856">
    <property type="term" value="P:pyrimidine nucleobase biosynthetic process"/>
    <property type="evidence" value="ECO:0007669"/>
    <property type="project" value="TreeGrafter"/>
</dbReference>
<evidence type="ECO:0000256" key="1">
    <source>
        <dbReference type="ARBA" id="ARBA00004889"/>
    </source>
</evidence>
<dbReference type="OrthoDB" id="9802134at2"/>
<comment type="subunit">
    <text evidence="6">Homodimer.</text>
</comment>
<comment type="similarity">
    <text evidence="6">Belongs to the purine/pyrimidine phosphoribosyltransferase family. PyrE subfamily.</text>
</comment>
<dbReference type="GO" id="GO:0004588">
    <property type="term" value="F:orotate phosphoribosyltransferase activity"/>
    <property type="evidence" value="ECO:0007669"/>
    <property type="project" value="UniProtKB-UniRule"/>
</dbReference>
<dbReference type="GO" id="GO:0000287">
    <property type="term" value="F:magnesium ion binding"/>
    <property type="evidence" value="ECO:0007669"/>
    <property type="project" value="UniProtKB-UniRule"/>
</dbReference>
<dbReference type="InterPro" id="IPR029057">
    <property type="entry name" value="PRTase-like"/>
</dbReference>
<keyword evidence="6" id="KW-0460">Magnesium</keyword>
<dbReference type="Pfam" id="PF00156">
    <property type="entry name" value="Pribosyltran"/>
    <property type="match status" value="1"/>
</dbReference>
<dbReference type="UniPathway" id="UPA00070">
    <property type="reaction ID" value="UER00119"/>
</dbReference>
<comment type="pathway">
    <text evidence="1 6">Pyrimidine metabolism; UMP biosynthesis via de novo pathway; UMP from orotate: step 1/2.</text>
</comment>
<dbReference type="GO" id="GO:0044205">
    <property type="term" value="P:'de novo' UMP biosynthetic process"/>
    <property type="evidence" value="ECO:0007669"/>
    <property type="project" value="UniProtKB-UniRule"/>
</dbReference>
<evidence type="ECO:0000256" key="6">
    <source>
        <dbReference type="HAMAP-Rule" id="MF_01208"/>
    </source>
</evidence>
<evidence type="ECO:0000313" key="8">
    <source>
        <dbReference type="EMBL" id="SIT00690.1"/>
    </source>
</evidence>
<dbReference type="Gene3D" id="3.40.50.2020">
    <property type="match status" value="1"/>
</dbReference>
<dbReference type="EMBL" id="FTOO01000009">
    <property type="protein sequence ID" value="SIT00690.1"/>
    <property type="molecule type" value="Genomic_DNA"/>
</dbReference>
<evidence type="ECO:0000313" key="9">
    <source>
        <dbReference type="Proteomes" id="UP000186156"/>
    </source>
</evidence>
<name>A0A1N7NQZ8_9BACL</name>
<keyword evidence="9" id="KW-1185">Reference proteome</keyword>
<accession>A0A1N7NQZ8</accession>
<reference evidence="9" key="1">
    <citation type="submission" date="2017-01" db="EMBL/GenBank/DDBJ databases">
        <authorList>
            <person name="Varghese N."/>
            <person name="Submissions S."/>
        </authorList>
    </citation>
    <scope>NUCLEOTIDE SEQUENCE [LARGE SCALE GENOMIC DNA]</scope>
    <source>
        <strain evidence="9">DSM 16176</strain>
    </source>
</reference>
<evidence type="ECO:0000256" key="4">
    <source>
        <dbReference type="ARBA" id="ARBA00022679"/>
    </source>
</evidence>
<comment type="function">
    <text evidence="6">Catalyzes the transfer of a ribosyl phosphate group from 5-phosphoribose 1-diphosphate to orotate, leading to the formation of orotidine monophosphate (OMP).</text>
</comment>
<evidence type="ECO:0000256" key="5">
    <source>
        <dbReference type="ARBA" id="ARBA00022975"/>
    </source>
</evidence>
<dbReference type="InterPro" id="IPR004467">
    <property type="entry name" value="Or_phspho_trans_dom"/>
</dbReference>
<dbReference type="RefSeq" id="WP_076348058.1">
    <property type="nucleotide sequence ID" value="NZ_FTOO01000009.1"/>
</dbReference>
<keyword evidence="5 6" id="KW-0665">Pyrimidine biosynthesis</keyword>
<dbReference type="SUPFAM" id="SSF53271">
    <property type="entry name" value="PRTase-like"/>
    <property type="match status" value="1"/>
</dbReference>
<feature type="binding site" evidence="6">
    <location>
        <position position="110"/>
    </location>
    <ligand>
        <name>5-phospho-alpha-D-ribose 1-diphosphate</name>
        <dbReference type="ChEBI" id="CHEBI:58017"/>
        <note>ligand shared between dimeric partners</note>
    </ligand>
</feature>
<evidence type="ECO:0000259" key="7">
    <source>
        <dbReference type="Pfam" id="PF00156"/>
    </source>
</evidence>
<dbReference type="InterPro" id="IPR000836">
    <property type="entry name" value="PRTase_dom"/>
</dbReference>
<dbReference type="HAMAP" id="MF_01208">
    <property type="entry name" value="PyrE"/>
    <property type="match status" value="1"/>
</dbReference>
<feature type="binding site" description="in other chain" evidence="6">
    <location>
        <begin position="132"/>
        <end position="140"/>
    </location>
    <ligand>
        <name>5-phospho-alpha-D-ribose 1-diphosphate</name>
        <dbReference type="ChEBI" id="CHEBI:58017"/>
        <note>ligand shared between dimeric partners</note>
    </ligand>
</feature>
<feature type="binding site" evidence="6">
    <location>
        <position position="136"/>
    </location>
    <ligand>
        <name>orotate</name>
        <dbReference type="ChEBI" id="CHEBI:30839"/>
    </ligand>
</feature>
<comment type="cofactor">
    <cofactor evidence="6">
        <name>Mg(2+)</name>
        <dbReference type="ChEBI" id="CHEBI:18420"/>
    </cofactor>
</comment>
<organism evidence="8 9">
    <name type="scientific">Alicyclobacillus vulcanalis</name>
    <dbReference type="NCBI Taxonomy" id="252246"/>
    <lineage>
        <taxon>Bacteria</taxon>
        <taxon>Bacillati</taxon>
        <taxon>Bacillota</taxon>
        <taxon>Bacilli</taxon>
        <taxon>Bacillales</taxon>
        <taxon>Alicyclobacillaceae</taxon>
        <taxon>Alicyclobacillus</taxon>
    </lineage>
</organism>
<feature type="binding site" evidence="6">
    <location>
        <position position="106"/>
    </location>
    <ligand>
        <name>5-phospho-alpha-D-ribose 1-diphosphate</name>
        <dbReference type="ChEBI" id="CHEBI:58017"/>
        <note>ligand shared between dimeric partners</note>
    </ligand>
</feature>
<dbReference type="Proteomes" id="UP000186156">
    <property type="component" value="Unassembled WGS sequence"/>
</dbReference>
<feature type="domain" description="Phosphoribosyltransferase" evidence="7">
    <location>
        <begin position="80"/>
        <end position="162"/>
    </location>
</feature>
<comment type="catalytic activity">
    <reaction evidence="6">
        <text>orotidine 5'-phosphate + diphosphate = orotate + 5-phospho-alpha-D-ribose 1-diphosphate</text>
        <dbReference type="Rhea" id="RHEA:10380"/>
        <dbReference type="ChEBI" id="CHEBI:30839"/>
        <dbReference type="ChEBI" id="CHEBI:33019"/>
        <dbReference type="ChEBI" id="CHEBI:57538"/>
        <dbReference type="ChEBI" id="CHEBI:58017"/>
        <dbReference type="EC" id="2.4.2.10"/>
    </reaction>
</comment>
<keyword evidence="3 6" id="KW-0328">Glycosyltransferase</keyword>
<dbReference type="EC" id="2.4.2.10" evidence="2 6"/>
<proteinExistence type="inferred from homology"/>
<protein>
    <recommendedName>
        <fullName evidence="2 6">Orotate phosphoribosyltransferase</fullName>
        <shortName evidence="6">OPRT</shortName>
        <shortName evidence="6">OPRTase</shortName>
        <ecNumber evidence="2 6">2.4.2.10</ecNumber>
    </recommendedName>
</protein>
<dbReference type="PANTHER" id="PTHR19278">
    <property type="entry name" value="OROTATE PHOSPHORIBOSYLTRANSFERASE"/>
    <property type="match status" value="1"/>
</dbReference>
<dbReference type="CDD" id="cd06223">
    <property type="entry name" value="PRTases_typeI"/>
    <property type="match status" value="1"/>
</dbReference>